<sequence length="316" mass="35562">MEPSGPETELAGWPLLRLDEWAQTRDTLHLWTQVVGKIRMAHAPMLNHWWQVPLYLSPRGLTTSSIPHPRGAFDIEFDFCDHQLRIRAANGTGQTIPLRPMPTAGFHAEVFEALDRLGLDTAIRPTPVEVEPAVPFAEDHQHASYDPAAARLFWRQLLQADRVMNRFRSHFSGKASPVHFFWGAMDLVCTRFSGRTAPRHPGGAPNCADWVMVEAYSHEVSSCGFWPGGGEEGAFYSYAYPEPEGFSAHRLSIDGAFYSQELREFVLPYECVRGAKDPDGELMRFLQETYAAAAGPGNWDRARLETDPDRWLGLLP</sequence>
<dbReference type="EMBL" id="JAGIOF010000001">
    <property type="protein sequence ID" value="MBP2385514.1"/>
    <property type="molecule type" value="Genomic_DNA"/>
</dbReference>
<protein>
    <recommendedName>
        <fullName evidence="3">Ava_C0101 and related proteins</fullName>
    </recommendedName>
</protein>
<evidence type="ECO:0000313" key="2">
    <source>
        <dbReference type="Proteomes" id="UP001296993"/>
    </source>
</evidence>
<dbReference type="RefSeq" id="WP_245356261.1">
    <property type="nucleotide sequence ID" value="NZ_BAAAJY010000007.1"/>
</dbReference>
<evidence type="ECO:0008006" key="3">
    <source>
        <dbReference type="Google" id="ProtNLM"/>
    </source>
</evidence>
<keyword evidence="2" id="KW-1185">Reference proteome</keyword>
<gene>
    <name evidence="1" type="ORF">JOF47_001025</name>
</gene>
<dbReference type="Proteomes" id="UP001296993">
    <property type="component" value="Unassembled WGS sequence"/>
</dbReference>
<name>A0ABS4XAM3_9MICC</name>
<proteinExistence type="predicted"/>
<organism evidence="1 2">
    <name type="scientific">Paeniglutamicibacter kerguelensis</name>
    <dbReference type="NCBI Taxonomy" id="254788"/>
    <lineage>
        <taxon>Bacteria</taxon>
        <taxon>Bacillati</taxon>
        <taxon>Actinomycetota</taxon>
        <taxon>Actinomycetes</taxon>
        <taxon>Micrococcales</taxon>
        <taxon>Micrococcaceae</taxon>
        <taxon>Paeniglutamicibacter</taxon>
    </lineage>
</organism>
<evidence type="ECO:0000313" key="1">
    <source>
        <dbReference type="EMBL" id="MBP2385514.1"/>
    </source>
</evidence>
<dbReference type="InterPro" id="IPR046038">
    <property type="entry name" value="DUF5996"/>
</dbReference>
<reference evidence="1 2" key="1">
    <citation type="submission" date="2021-03" db="EMBL/GenBank/DDBJ databases">
        <title>Sequencing the genomes of 1000 actinobacteria strains.</title>
        <authorList>
            <person name="Klenk H.-P."/>
        </authorList>
    </citation>
    <scope>NUCLEOTIDE SEQUENCE [LARGE SCALE GENOMIC DNA]</scope>
    <source>
        <strain evidence="1 2">DSM 15797</strain>
    </source>
</reference>
<accession>A0ABS4XAM3</accession>
<comment type="caution">
    <text evidence="1">The sequence shown here is derived from an EMBL/GenBank/DDBJ whole genome shotgun (WGS) entry which is preliminary data.</text>
</comment>
<dbReference type="Pfam" id="PF19459">
    <property type="entry name" value="DUF5996"/>
    <property type="match status" value="1"/>
</dbReference>